<protein>
    <submittedName>
        <fullName evidence="2">Uncharacterized protein</fullName>
    </submittedName>
</protein>
<sequence length="181" mass="20793">MDDNPPMTFVPEPKLSIVCGILIIIAWDFTFHLREIIALQKKQLQELRVAKLTADEMDEYSDLYRTLVEKILAHTGKKLAYDKEKLSQKAGLTQEKETLNQYKETVSVHKELLSQCREMLGIQRRLVLTTDRDAVLQLRMGGMLMVQLRQLDVLLRKLGVEVRPPLPPATGFRPSRSKDHA</sequence>
<name>A0ABR3D363_NEUIN</name>
<accession>A0ABR3D363</accession>
<organism evidence="2 3">
    <name type="scientific">Neurospora intermedia</name>
    <dbReference type="NCBI Taxonomy" id="5142"/>
    <lineage>
        <taxon>Eukaryota</taxon>
        <taxon>Fungi</taxon>
        <taxon>Dikarya</taxon>
        <taxon>Ascomycota</taxon>
        <taxon>Pezizomycotina</taxon>
        <taxon>Sordariomycetes</taxon>
        <taxon>Sordariomycetidae</taxon>
        <taxon>Sordariales</taxon>
        <taxon>Sordariaceae</taxon>
        <taxon>Neurospora</taxon>
    </lineage>
</organism>
<gene>
    <name evidence="2" type="ORF">QR685DRAFT_575426</name>
</gene>
<dbReference type="Proteomes" id="UP001451303">
    <property type="component" value="Unassembled WGS sequence"/>
</dbReference>
<keyword evidence="1" id="KW-0472">Membrane</keyword>
<dbReference type="EMBL" id="JAVLET010000013">
    <property type="protein sequence ID" value="KAL0466263.1"/>
    <property type="molecule type" value="Genomic_DNA"/>
</dbReference>
<keyword evidence="1" id="KW-1133">Transmembrane helix</keyword>
<evidence type="ECO:0000313" key="2">
    <source>
        <dbReference type="EMBL" id="KAL0466263.1"/>
    </source>
</evidence>
<proteinExistence type="predicted"/>
<keyword evidence="3" id="KW-1185">Reference proteome</keyword>
<evidence type="ECO:0000256" key="1">
    <source>
        <dbReference type="SAM" id="Phobius"/>
    </source>
</evidence>
<evidence type="ECO:0000313" key="3">
    <source>
        <dbReference type="Proteomes" id="UP001451303"/>
    </source>
</evidence>
<feature type="transmembrane region" description="Helical" evidence="1">
    <location>
        <begin position="15"/>
        <end position="33"/>
    </location>
</feature>
<reference evidence="2 3" key="1">
    <citation type="submission" date="2023-09" db="EMBL/GenBank/DDBJ databases">
        <title>Multi-omics analysis of a traditional fermented food reveals byproduct-associated fungal strains for waste-to-food upcycling.</title>
        <authorList>
            <consortium name="Lawrence Berkeley National Laboratory"/>
            <person name="Rekdal V.M."/>
            <person name="Villalobos-Escobedo J.M."/>
            <person name="Rodriguez-Valeron N."/>
            <person name="Garcia M.O."/>
            <person name="Vasquez D.P."/>
            <person name="Damayanti I."/>
            <person name="Sorensen P.M."/>
            <person name="Baidoo E.E."/>
            <person name="De Carvalho A.C."/>
            <person name="Riley R."/>
            <person name="Lipzen A."/>
            <person name="He G."/>
            <person name="Yan M."/>
            <person name="Haridas S."/>
            <person name="Daum C."/>
            <person name="Yoshinaga Y."/>
            <person name="Ng V."/>
            <person name="Grigoriev I.V."/>
            <person name="Munk R."/>
            <person name="Nuraida L."/>
            <person name="Wijaya C.H."/>
            <person name="Morales P.-C."/>
            <person name="Keasling J.D."/>
        </authorList>
    </citation>
    <scope>NUCLEOTIDE SEQUENCE [LARGE SCALE GENOMIC DNA]</scope>
    <source>
        <strain evidence="2 3">FGSC 2613</strain>
    </source>
</reference>
<comment type="caution">
    <text evidence="2">The sequence shown here is derived from an EMBL/GenBank/DDBJ whole genome shotgun (WGS) entry which is preliminary data.</text>
</comment>
<keyword evidence="1" id="KW-0812">Transmembrane</keyword>